<dbReference type="EMBL" id="QEWE01000013">
    <property type="protein sequence ID" value="REJ29757.1"/>
    <property type="molecule type" value="Genomic_DNA"/>
</dbReference>
<evidence type="ECO:0000313" key="2">
    <source>
        <dbReference type="Proteomes" id="UP000257014"/>
    </source>
</evidence>
<dbReference type="AlphaFoldDB" id="A0A3E0K6A7"/>
<name>A0A3E0K6A7_9BACI</name>
<proteinExistence type="predicted"/>
<gene>
    <name evidence="1" type="ORF">C6P37_04720</name>
</gene>
<dbReference type="Proteomes" id="UP000257014">
    <property type="component" value="Unassembled WGS sequence"/>
</dbReference>
<evidence type="ECO:0000313" key="1">
    <source>
        <dbReference type="EMBL" id="REJ29757.1"/>
    </source>
</evidence>
<organism evidence="1 2">
    <name type="scientific">Caldibacillus debilis</name>
    <dbReference type="NCBI Taxonomy" id="301148"/>
    <lineage>
        <taxon>Bacteria</taxon>
        <taxon>Bacillati</taxon>
        <taxon>Bacillota</taxon>
        <taxon>Bacilli</taxon>
        <taxon>Bacillales</taxon>
        <taxon>Bacillaceae</taxon>
        <taxon>Caldibacillus</taxon>
    </lineage>
</organism>
<comment type="caution">
    <text evidence="1">The sequence shown here is derived from an EMBL/GenBank/DDBJ whole genome shotgun (WGS) entry which is preliminary data.</text>
</comment>
<reference evidence="1 2" key="1">
    <citation type="submission" date="2018-03" db="EMBL/GenBank/DDBJ databases">
        <authorList>
            <person name="Keele B.F."/>
        </authorList>
    </citation>
    <scope>NUCLEOTIDE SEQUENCE [LARGE SCALE GENOMIC DNA]</scope>
    <source>
        <strain evidence="1">ZCTH4_d</strain>
    </source>
</reference>
<protein>
    <submittedName>
        <fullName evidence="1">Uncharacterized protein</fullName>
    </submittedName>
</protein>
<sequence>MTGEICRLDHRGGNLLSVEKNVENGLISIGDTRVRDVLEYEEEKDNYPFIGRDANGYEVKELFKKRLDKGKRPDAVLITENGNADDAPLGIITSWAMLKRYQGVSAENGLPEGGRTLTGPPFYFMKTQTGPSLWKSPASAFHPVPRENPFGTCRTATSGFRIKIVPESH</sequence>
<accession>A0A3E0K6A7</accession>